<protein>
    <submittedName>
        <fullName evidence="5">Protein sleepless</fullName>
    </submittedName>
</protein>
<keyword evidence="4" id="KW-1185">Reference proteome</keyword>
<dbReference type="InterPro" id="IPR031424">
    <property type="entry name" value="QVR-like"/>
</dbReference>
<dbReference type="AlphaFoldDB" id="A0A914VBS3"/>
<feature type="chain" id="PRO_5036744293" evidence="3">
    <location>
        <begin position="21"/>
        <end position="165"/>
    </location>
</feature>
<dbReference type="GO" id="GO:1990834">
    <property type="term" value="P:response to odorant"/>
    <property type="evidence" value="ECO:0007669"/>
    <property type="project" value="TreeGrafter"/>
</dbReference>
<dbReference type="GO" id="GO:0030431">
    <property type="term" value="P:sleep"/>
    <property type="evidence" value="ECO:0007669"/>
    <property type="project" value="InterPro"/>
</dbReference>
<keyword evidence="2" id="KW-0325">Glycoprotein</keyword>
<evidence type="ECO:0000256" key="1">
    <source>
        <dbReference type="ARBA" id="ARBA00022729"/>
    </source>
</evidence>
<dbReference type="Pfam" id="PF17064">
    <property type="entry name" value="QVR"/>
    <property type="match status" value="1"/>
</dbReference>
<evidence type="ECO:0000256" key="2">
    <source>
        <dbReference type="ARBA" id="ARBA00023180"/>
    </source>
</evidence>
<name>A0A914VBS3_9BILA</name>
<evidence type="ECO:0000313" key="4">
    <source>
        <dbReference type="Proteomes" id="UP000887566"/>
    </source>
</evidence>
<evidence type="ECO:0000313" key="5">
    <source>
        <dbReference type="WBParaSite" id="PSAMB.scaffold1750size28133.g14710.t1"/>
    </source>
</evidence>
<dbReference type="GO" id="GO:0032222">
    <property type="term" value="P:regulation of synaptic transmission, cholinergic"/>
    <property type="evidence" value="ECO:0007669"/>
    <property type="project" value="InterPro"/>
</dbReference>
<proteinExistence type="predicted"/>
<organism evidence="4 5">
    <name type="scientific">Plectus sambesii</name>
    <dbReference type="NCBI Taxonomy" id="2011161"/>
    <lineage>
        <taxon>Eukaryota</taxon>
        <taxon>Metazoa</taxon>
        <taxon>Ecdysozoa</taxon>
        <taxon>Nematoda</taxon>
        <taxon>Chromadorea</taxon>
        <taxon>Plectida</taxon>
        <taxon>Plectina</taxon>
        <taxon>Plectoidea</taxon>
        <taxon>Plectidae</taxon>
        <taxon>Plectus</taxon>
    </lineage>
</organism>
<dbReference type="PANTHER" id="PTHR34722:SF3">
    <property type="entry name" value="HOMOLOG OF ODR-2 (TWO)"/>
    <property type="match status" value="1"/>
</dbReference>
<dbReference type="GO" id="GO:0043025">
    <property type="term" value="C:neuronal cell body"/>
    <property type="evidence" value="ECO:0007669"/>
    <property type="project" value="TreeGrafter"/>
</dbReference>
<dbReference type="Proteomes" id="UP000887566">
    <property type="component" value="Unplaced"/>
</dbReference>
<accession>A0A914VBS3</accession>
<dbReference type="GO" id="GO:0030424">
    <property type="term" value="C:axon"/>
    <property type="evidence" value="ECO:0007669"/>
    <property type="project" value="TreeGrafter"/>
</dbReference>
<reference evidence="5" key="1">
    <citation type="submission" date="2022-11" db="UniProtKB">
        <authorList>
            <consortium name="WormBaseParasite"/>
        </authorList>
    </citation>
    <scope>IDENTIFICATION</scope>
</reference>
<keyword evidence="1 3" id="KW-0732">Signal</keyword>
<feature type="signal peptide" evidence="3">
    <location>
        <begin position="1"/>
        <end position="20"/>
    </location>
</feature>
<sequence length="165" mass="17840">MNGLAAIALLLAVASSSTHALKCYSCGSARLKEDFKANPEFKGVFDRRPLNFTDQCDNDLIEVGEAQKYLESCPKGDSCLRFTFRHTAKDYEAVVRGCTQRILLEDVADLVGVEELGCHEFMEEAFGKAQLCTCKIDGCNGNNAASVLSASLFATLLVALSIAMS</sequence>
<evidence type="ECO:0000256" key="3">
    <source>
        <dbReference type="SAM" id="SignalP"/>
    </source>
</evidence>
<dbReference type="InterPro" id="IPR010558">
    <property type="entry name" value="Ly-6-related"/>
</dbReference>
<dbReference type="PANTHER" id="PTHR34722">
    <property type="entry name" value="HOMOLOG OF ODR-2 (TWO)-RELATED"/>
    <property type="match status" value="1"/>
</dbReference>
<dbReference type="GO" id="GO:0042048">
    <property type="term" value="P:olfactory behavior"/>
    <property type="evidence" value="ECO:0007669"/>
    <property type="project" value="TreeGrafter"/>
</dbReference>
<dbReference type="WBParaSite" id="PSAMB.scaffold1750size28133.g14710.t1">
    <property type="protein sequence ID" value="PSAMB.scaffold1750size28133.g14710.t1"/>
    <property type="gene ID" value="PSAMB.scaffold1750size28133.g14710"/>
</dbReference>